<dbReference type="FunFam" id="3.40.50.880:FF:000033">
    <property type="entry name" value="Glutamine amidotransferase class-I"/>
    <property type="match status" value="1"/>
</dbReference>
<gene>
    <name evidence="2" type="primary">yfeJ</name>
    <name evidence="2" type="ORF">TPL01_09940</name>
</gene>
<sequence>MRVHFVVHESFEAPGAYEAWVRDRGYEATYSRVYAHEPLPQSIENIDLLVIMGGPQSPSTTREECPHFDAASECALIAEFVAARKAVVGVCLGAQLMGKALGARHEHSPEKEIGKFPIKLTTEGKAHVKFAHFGDTVDVGHWHSDMPGLTANAKIIAYSEGCPRQIIEYGELAYGFQCHMEFTLDVIELLIAAAERELATLTNHRFVQQPDALRDNDYDVMNQNLFGFLDKLMVAYAANCGVTLNEPNA</sequence>
<dbReference type="OrthoDB" id="9813383at2"/>
<dbReference type="InterPro" id="IPR017926">
    <property type="entry name" value="GATASE"/>
</dbReference>
<keyword evidence="3" id="KW-1185">Reference proteome</keyword>
<dbReference type="EMBL" id="BKAD01000009">
    <property type="protein sequence ID" value="GEP29856.1"/>
    <property type="molecule type" value="Genomic_DNA"/>
</dbReference>
<feature type="domain" description="Glutamine amidotransferase" evidence="1">
    <location>
        <begin position="31"/>
        <end position="184"/>
    </location>
</feature>
<dbReference type="PANTHER" id="PTHR42695">
    <property type="entry name" value="GLUTAMINE AMIDOTRANSFERASE YLR126C-RELATED"/>
    <property type="match status" value="1"/>
</dbReference>
<dbReference type="PROSITE" id="PS51273">
    <property type="entry name" value="GATASE_TYPE_1"/>
    <property type="match status" value="1"/>
</dbReference>
<proteinExistence type="predicted"/>
<dbReference type="Gene3D" id="3.40.50.880">
    <property type="match status" value="1"/>
</dbReference>
<accession>A0A512L5U9</accession>
<evidence type="ECO:0000313" key="2">
    <source>
        <dbReference type="EMBL" id="GEP29856.1"/>
    </source>
</evidence>
<dbReference type="PANTHER" id="PTHR42695:SF5">
    <property type="entry name" value="GLUTAMINE AMIDOTRANSFERASE YLR126C-RELATED"/>
    <property type="match status" value="1"/>
</dbReference>
<evidence type="ECO:0000259" key="1">
    <source>
        <dbReference type="Pfam" id="PF00117"/>
    </source>
</evidence>
<dbReference type="RefSeq" id="WP_147071397.1">
    <property type="nucleotide sequence ID" value="NZ_AP021884.1"/>
</dbReference>
<dbReference type="Proteomes" id="UP000321337">
    <property type="component" value="Unassembled WGS sequence"/>
</dbReference>
<dbReference type="GO" id="GO:0005829">
    <property type="term" value="C:cytosol"/>
    <property type="evidence" value="ECO:0007669"/>
    <property type="project" value="TreeGrafter"/>
</dbReference>
<dbReference type="InterPro" id="IPR029062">
    <property type="entry name" value="Class_I_gatase-like"/>
</dbReference>
<name>A0A512L5U9_9PROT</name>
<protein>
    <submittedName>
        <fullName evidence="2">GMP synthase</fullName>
    </submittedName>
</protein>
<dbReference type="SUPFAM" id="SSF52317">
    <property type="entry name" value="Class I glutamine amidotransferase-like"/>
    <property type="match status" value="1"/>
</dbReference>
<evidence type="ECO:0000313" key="3">
    <source>
        <dbReference type="Proteomes" id="UP000321337"/>
    </source>
</evidence>
<reference evidence="2 3" key="1">
    <citation type="submission" date="2019-07" db="EMBL/GenBank/DDBJ databases">
        <title>Whole genome shotgun sequence of Thiobacillus plumbophilus NBRC 107929.</title>
        <authorList>
            <person name="Hosoyama A."/>
            <person name="Uohara A."/>
            <person name="Ohji S."/>
            <person name="Ichikawa N."/>
        </authorList>
    </citation>
    <scope>NUCLEOTIDE SEQUENCE [LARGE SCALE GENOMIC DNA]</scope>
    <source>
        <strain evidence="2 3">NBRC 107929</strain>
    </source>
</reference>
<dbReference type="CDD" id="cd01741">
    <property type="entry name" value="GATase1_1"/>
    <property type="match status" value="1"/>
</dbReference>
<dbReference type="InterPro" id="IPR044992">
    <property type="entry name" value="ChyE-like"/>
</dbReference>
<dbReference type="Pfam" id="PF00117">
    <property type="entry name" value="GATase"/>
    <property type="match status" value="1"/>
</dbReference>
<organism evidence="2 3">
    <name type="scientific">Sulfuriferula plumbiphila</name>
    <dbReference type="NCBI Taxonomy" id="171865"/>
    <lineage>
        <taxon>Bacteria</taxon>
        <taxon>Pseudomonadati</taxon>
        <taxon>Pseudomonadota</taxon>
        <taxon>Betaproteobacteria</taxon>
        <taxon>Nitrosomonadales</taxon>
        <taxon>Sulfuricellaceae</taxon>
        <taxon>Sulfuriferula</taxon>
    </lineage>
</organism>
<comment type="caution">
    <text evidence="2">The sequence shown here is derived from an EMBL/GenBank/DDBJ whole genome shotgun (WGS) entry which is preliminary data.</text>
</comment>
<dbReference type="NCBIfam" id="NF006098">
    <property type="entry name" value="PRK08250.1"/>
    <property type="match status" value="1"/>
</dbReference>
<dbReference type="AlphaFoldDB" id="A0A512L5U9"/>